<feature type="active site" evidence="5">
    <location>
        <position position="252"/>
    </location>
</feature>
<dbReference type="PANTHER" id="PTHR43570">
    <property type="entry name" value="ALDEHYDE DEHYDROGENASE"/>
    <property type="match status" value="1"/>
</dbReference>
<feature type="active site" evidence="5 6">
    <location>
        <position position="218"/>
    </location>
</feature>
<dbReference type="GO" id="GO:0005737">
    <property type="term" value="C:cytoplasm"/>
    <property type="evidence" value="ECO:0007669"/>
    <property type="project" value="TreeGrafter"/>
</dbReference>
<dbReference type="OrthoDB" id="9812625at2"/>
<feature type="domain" description="Aldehyde dehydrogenase" evidence="8">
    <location>
        <begin position="8"/>
        <end position="441"/>
    </location>
</feature>
<evidence type="ECO:0000256" key="5">
    <source>
        <dbReference type="PIRSR" id="PIRSR036492-1"/>
    </source>
</evidence>
<dbReference type="InterPro" id="IPR016160">
    <property type="entry name" value="Ald_DH_CS_CYS"/>
</dbReference>
<dbReference type="Gene3D" id="3.40.605.10">
    <property type="entry name" value="Aldehyde Dehydrogenase, Chain A, domain 1"/>
    <property type="match status" value="1"/>
</dbReference>
<gene>
    <name evidence="9" type="ORF">CXZ10_07280</name>
</gene>
<evidence type="ECO:0000256" key="7">
    <source>
        <dbReference type="RuleBase" id="RU003345"/>
    </source>
</evidence>
<proteinExistence type="inferred from homology"/>
<comment type="similarity">
    <text evidence="1 4 7">Belongs to the aldehyde dehydrogenase family.</text>
</comment>
<evidence type="ECO:0000256" key="3">
    <source>
        <dbReference type="ARBA" id="ARBA00023027"/>
    </source>
</evidence>
<reference evidence="9 10" key="1">
    <citation type="submission" date="2017-12" db="EMBL/GenBank/DDBJ databases">
        <title>Anaerobic carbon monoxide metabolism by Pleomorphomonas carboxyditropha sp. nov., a new mesophilic hydrogenogenic carboxidotroph.</title>
        <authorList>
            <person name="Esquivel-Elizondo S."/>
            <person name="Krajmalnik-Brown R."/>
        </authorList>
    </citation>
    <scope>NUCLEOTIDE SEQUENCE [LARGE SCALE GENOMIC DNA]</scope>
    <source>
        <strain evidence="9 10">R5-392</strain>
    </source>
</reference>
<dbReference type="Proteomes" id="UP000233491">
    <property type="component" value="Unassembled WGS sequence"/>
</dbReference>
<dbReference type="PIRSF" id="PIRSF036492">
    <property type="entry name" value="ALDH"/>
    <property type="match status" value="1"/>
</dbReference>
<organism evidence="9 10">
    <name type="scientific">Pleomorphomonas diazotrophica</name>
    <dbReference type="NCBI Taxonomy" id="1166257"/>
    <lineage>
        <taxon>Bacteria</taxon>
        <taxon>Pseudomonadati</taxon>
        <taxon>Pseudomonadota</taxon>
        <taxon>Alphaproteobacteria</taxon>
        <taxon>Hyphomicrobiales</taxon>
        <taxon>Pleomorphomonadaceae</taxon>
        <taxon>Pleomorphomonas</taxon>
    </lineage>
</organism>
<comment type="caution">
    <text evidence="9">The sequence shown here is derived from an EMBL/GenBank/DDBJ whole genome shotgun (WGS) entry which is preliminary data.</text>
</comment>
<keyword evidence="3" id="KW-0520">NAD</keyword>
<evidence type="ECO:0000259" key="8">
    <source>
        <dbReference type="Pfam" id="PF00171"/>
    </source>
</evidence>
<name>A0A1I4S424_9HYPH</name>
<dbReference type="InterPro" id="IPR016163">
    <property type="entry name" value="Ald_DH_C"/>
</dbReference>
<accession>A0A1I4S424</accession>
<evidence type="ECO:0000256" key="4">
    <source>
        <dbReference type="PIRNR" id="PIRNR036492"/>
    </source>
</evidence>
<sequence length="473" mass="51195">MSATSTPTADLDALLAAQRAAFLAEEAPDRSARRASLDRLRGAVLAHRGALESAAAADFGHRSPHETALMELASIVQTIDYLKRRLRSLMAPERRRVAASFRFGRAYVTYQPLGVVGIISPWNYPFALALVPLATALAAGNRAMLKPSEHTPHSSALLKDLIGEAFDPAEVAVVTGDSRVGIAFAELPFDHLFFTGSTAIGREVMRAASNHLVPVTLELGGKSPVVVARGAVDDRTVSRIVYGKLANAGQTCVAPDYAFVHEDDIDAFIAAFDRVVKRQFPGGPTSTDYTSVIDDRQFDRLLHLLEDALLKGARIVPVGHQPERAASRPRTLAPSLVVDVREDMRLLSEEIFGPLLPILPYRDSEEVIAYINARPRPLALYYFGKEDATCRRLLASTTSGNVGINNTILHVAIDDLPFGGVGASGMGAYHGIEGFRTMSHARGIYSQGRFSLASLARPPYGRVIEHILGTVLR</sequence>
<dbReference type="GO" id="GO:0004029">
    <property type="term" value="F:aldehyde dehydrogenase (NAD+) activity"/>
    <property type="evidence" value="ECO:0007669"/>
    <property type="project" value="TreeGrafter"/>
</dbReference>
<dbReference type="PROSITE" id="PS00070">
    <property type="entry name" value="ALDEHYDE_DEHYDR_CYS"/>
    <property type="match status" value="1"/>
</dbReference>
<dbReference type="InterPro" id="IPR015590">
    <property type="entry name" value="Aldehyde_DH_dom"/>
</dbReference>
<dbReference type="Gene3D" id="3.40.309.10">
    <property type="entry name" value="Aldehyde Dehydrogenase, Chain A, domain 2"/>
    <property type="match status" value="1"/>
</dbReference>
<dbReference type="PROSITE" id="PS00687">
    <property type="entry name" value="ALDEHYDE_DEHYDR_GLU"/>
    <property type="match status" value="1"/>
</dbReference>
<dbReference type="InterPro" id="IPR016161">
    <property type="entry name" value="Ald_DH/histidinol_DH"/>
</dbReference>
<dbReference type="InterPro" id="IPR016162">
    <property type="entry name" value="Ald_DH_N"/>
</dbReference>
<evidence type="ECO:0000313" key="10">
    <source>
        <dbReference type="Proteomes" id="UP000233491"/>
    </source>
</evidence>
<protein>
    <recommendedName>
        <fullName evidence="4">Aldehyde dehydrogenase</fullName>
    </recommendedName>
</protein>
<dbReference type="GO" id="GO:0006081">
    <property type="term" value="P:aldehyde metabolic process"/>
    <property type="evidence" value="ECO:0007669"/>
    <property type="project" value="InterPro"/>
</dbReference>
<keyword evidence="2 4" id="KW-0560">Oxidoreductase</keyword>
<dbReference type="CDD" id="cd07133">
    <property type="entry name" value="ALDH_CALDH_CalB"/>
    <property type="match status" value="1"/>
</dbReference>
<dbReference type="SUPFAM" id="SSF53720">
    <property type="entry name" value="ALDH-like"/>
    <property type="match status" value="1"/>
</dbReference>
<dbReference type="EMBL" id="PJNW01000003">
    <property type="protein sequence ID" value="PKR89972.1"/>
    <property type="molecule type" value="Genomic_DNA"/>
</dbReference>
<dbReference type="InterPro" id="IPR012394">
    <property type="entry name" value="Aldehyde_DH_NAD(P)"/>
</dbReference>
<dbReference type="PANTHER" id="PTHR43570:SF20">
    <property type="entry name" value="ALDEHYDE DEHYDROGENASE ALDX-RELATED"/>
    <property type="match status" value="1"/>
</dbReference>
<dbReference type="RefSeq" id="WP_101288484.1">
    <property type="nucleotide sequence ID" value="NZ_FOUQ01000003.1"/>
</dbReference>
<dbReference type="Pfam" id="PF00171">
    <property type="entry name" value="Aldedh"/>
    <property type="match status" value="1"/>
</dbReference>
<evidence type="ECO:0000256" key="1">
    <source>
        <dbReference type="ARBA" id="ARBA00009986"/>
    </source>
</evidence>
<evidence type="ECO:0000256" key="2">
    <source>
        <dbReference type="ARBA" id="ARBA00023002"/>
    </source>
</evidence>
<evidence type="ECO:0000313" key="9">
    <source>
        <dbReference type="EMBL" id="PKR89972.1"/>
    </source>
</evidence>
<evidence type="ECO:0000256" key="6">
    <source>
        <dbReference type="PROSITE-ProRule" id="PRU10007"/>
    </source>
</evidence>
<dbReference type="AlphaFoldDB" id="A0A1I4S424"/>
<keyword evidence="10" id="KW-1185">Reference proteome</keyword>
<dbReference type="InterPro" id="IPR029510">
    <property type="entry name" value="Ald_DH_CS_GLU"/>
</dbReference>